<dbReference type="RefSeq" id="WP_077414604.1">
    <property type="nucleotide sequence ID" value="NZ_MLHJ01000009.1"/>
</dbReference>
<dbReference type="Proteomes" id="UP000189433">
    <property type="component" value="Unassembled WGS sequence"/>
</dbReference>
<feature type="transmembrane region" description="Helical" evidence="1">
    <location>
        <begin position="100"/>
        <end position="118"/>
    </location>
</feature>
<feature type="transmembrane region" description="Helical" evidence="1">
    <location>
        <begin position="39"/>
        <end position="56"/>
    </location>
</feature>
<gene>
    <name evidence="2" type="ORF">BKK50_01340</name>
</gene>
<reference evidence="2 3" key="1">
    <citation type="submission" date="2016-10" db="EMBL/GenBank/DDBJ databases">
        <title>Rodentibacter gen. nov. and new species.</title>
        <authorList>
            <person name="Christensen H."/>
        </authorList>
    </citation>
    <scope>NUCLEOTIDE SEQUENCE [LARGE SCALE GENOMIC DNA]</scope>
    <source>
        <strain evidence="2 3">CCUG17206</strain>
    </source>
</reference>
<evidence type="ECO:0000256" key="1">
    <source>
        <dbReference type="SAM" id="Phobius"/>
    </source>
</evidence>
<feature type="transmembrane region" description="Helical" evidence="1">
    <location>
        <begin position="12"/>
        <end position="33"/>
    </location>
</feature>
<keyword evidence="1" id="KW-1133">Transmembrane helix</keyword>
<dbReference type="AlphaFoldDB" id="A0A1V3IRH6"/>
<accession>A0A1V3IRH6</accession>
<comment type="caution">
    <text evidence="2">The sequence shown here is derived from an EMBL/GenBank/DDBJ whole genome shotgun (WGS) entry which is preliminary data.</text>
</comment>
<evidence type="ECO:0000313" key="3">
    <source>
        <dbReference type="Proteomes" id="UP000189433"/>
    </source>
</evidence>
<evidence type="ECO:0000313" key="2">
    <source>
        <dbReference type="EMBL" id="OOF44865.1"/>
    </source>
</evidence>
<dbReference type="OrthoDB" id="5687740at2"/>
<keyword evidence="3" id="KW-1185">Reference proteome</keyword>
<keyword evidence="1" id="KW-0472">Membrane</keyword>
<dbReference type="EMBL" id="MLHJ01000009">
    <property type="protein sequence ID" value="OOF44865.1"/>
    <property type="molecule type" value="Genomic_DNA"/>
</dbReference>
<protein>
    <submittedName>
        <fullName evidence="2">Uncharacterized protein</fullName>
    </submittedName>
</protein>
<dbReference type="STRING" id="1908260.BKK50_01340"/>
<keyword evidence="1" id="KW-0812">Transmembrane</keyword>
<proteinExistence type="predicted"/>
<name>A0A1V3IRH6_9PAST</name>
<organism evidence="2 3">
    <name type="scientific">Rodentibacter rarus</name>
    <dbReference type="NCBI Taxonomy" id="1908260"/>
    <lineage>
        <taxon>Bacteria</taxon>
        <taxon>Pseudomonadati</taxon>
        <taxon>Pseudomonadota</taxon>
        <taxon>Gammaproteobacteria</taxon>
        <taxon>Pasteurellales</taxon>
        <taxon>Pasteurellaceae</taxon>
        <taxon>Rodentibacter</taxon>
    </lineage>
</organism>
<sequence>MTNEQRDTVAKTIAHFLITARYLAVLNIVLLAISFITTHYIGLNTVLAAGLLYLHIRLEFDQRIFMHTTNFTDFDRTLFMLGLVKQTVTRDIFQRGKGAIRLWYTALSLTLAQLVLWLI</sequence>